<feature type="region of interest" description="Disordered" evidence="1">
    <location>
        <begin position="40"/>
        <end position="81"/>
    </location>
</feature>
<dbReference type="Proteomes" id="UP000037084">
    <property type="component" value="Unassembled WGS sequence"/>
</dbReference>
<proteinExistence type="predicted"/>
<evidence type="ECO:0000313" key="3">
    <source>
        <dbReference type="Proteomes" id="UP000037084"/>
    </source>
</evidence>
<accession>A0A0L8MW68</accession>
<reference evidence="3" key="1">
    <citation type="submission" date="2015-07" db="EMBL/GenBank/DDBJ databases">
        <authorList>
            <consortium name="Consortium for Microbial Forensics and Genomics (microFORGE)"/>
            <person name="Knight B.M."/>
            <person name="Roberts D.P."/>
            <person name="Lin D."/>
            <person name="Hari K."/>
            <person name="Fletcher J."/>
            <person name="Melcher U."/>
            <person name="Blagden T."/>
            <person name="Winegar R.A."/>
        </authorList>
    </citation>
    <scope>NUCLEOTIDE SEQUENCE [LARGE SCALE GENOMIC DNA]</scope>
    <source>
        <strain evidence="3">NRRL B-1447</strain>
    </source>
</reference>
<evidence type="ECO:0000256" key="1">
    <source>
        <dbReference type="SAM" id="MobiDB-lite"/>
    </source>
</evidence>
<protein>
    <submittedName>
        <fullName evidence="2">Uncharacterized protein</fullName>
    </submittedName>
</protein>
<dbReference type="RefSeq" id="WP_053170799.1">
    <property type="nucleotide sequence ID" value="NZ_LGUV01000133.1"/>
</dbReference>
<organism evidence="2 3">
    <name type="scientific">Streptomyces virginiae</name>
    <name type="common">Streptomyces cinnamonensis</name>
    <dbReference type="NCBI Taxonomy" id="1961"/>
    <lineage>
        <taxon>Bacteria</taxon>
        <taxon>Bacillati</taxon>
        <taxon>Actinomycetota</taxon>
        <taxon>Actinomycetes</taxon>
        <taxon>Kitasatosporales</taxon>
        <taxon>Streptomycetaceae</taxon>
        <taxon>Streptomyces</taxon>
    </lineage>
</organism>
<gene>
    <name evidence="2" type="ORF">ADK75_13485</name>
</gene>
<comment type="caution">
    <text evidence="2">The sequence shown here is derived from an EMBL/GenBank/DDBJ whole genome shotgun (WGS) entry which is preliminary data.</text>
</comment>
<dbReference type="AlphaFoldDB" id="A0A0L8MW68"/>
<name>A0A0L8MW68_STRVG</name>
<evidence type="ECO:0000313" key="2">
    <source>
        <dbReference type="EMBL" id="KOG54644.1"/>
    </source>
</evidence>
<dbReference type="EMBL" id="LGUV01000133">
    <property type="protein sequence ID" value="KOG54644.1"/>
    <property type="molecule type" value="Genomic_DNA"/>
</dbReference>
<feature type="compositionally biased region" description="Basic and acidic residues" evidence="1">
    <location>
        <begin position="68"/>
        <end position="81"/>
    </location>
</feature>
<dbReference type="PATRIC" id="fig|1961.12.peg.3126"/>
<sequence length="81" mass="8903">MFSDDPADWIEYEKKQLLQVLGRLTPMITGTVAPYLACHPEDDHSANRLPAQGRAGVHRPSAALTSRAAEHRPDTVGKELP</sequence>